<dbReference type="RefSeq" id="WP_142924095.1">
    <property type="nucleotide sequence ID" value="NZ_QYJN01000880.1"/>
</dbReference>
<proteinExistence type="predicted"/>
<keyword evidence="7 8" id="KW-0472">Membrane</keyword>
<dbReference type="Pfam" id="PF02378">
    <property type="entry name" value="PTS_EIIC"/>
    <property type="match status" value="1"/>
</dbReference>
<dbReference type="GO" id="GO:0009401">
    <property type="term" value="P:phosphoenolpyruvate-dependent sugar phosphotransferase system"/>
    <property type="evidence" value="ECO:0007669"/>
    <property type="project" value="InterPro"/>
</dbReference>
<dbReference type="PROSITE" id="PS51105">
    <property type="entry name" value="PTS_EIIC_TYPE_3"/>
    <property type="match status" value="1"/>
</dbReference>
<dbReference type="OrthoDB" id="1641940at2"/>
<comment type="caution">
    <text evidence="10">The sequence shown here is derived from an EMBL/GenBank/DDBJ whole genome shotgun (WGS) entry which is preliminary data.</text>
</comment>
<feature type="transmembrane region" description="Helical" evidence="8">
    <location>
        <begin position="24"/>
        <end position="42"/>
    </location>
</feature>
<feature type="non-terminal residue" evidence="10">
    <location>
        <position position="143"/>
    </location>
</feature>
<dbReference type="AlphaFoldDB" id="A0A3A0UGY2"/>
<organism evidence="10 11">
    <name type="scientific">Staphylococcus gallinarum</name>
    <dbReference type="NCBI Taxonomy" id="1293"/>
    <lineage>
        <taxon>Bacteria</taxon>
        <taxon>Bacillati</taxon>
        <taxon>Bacillota</taxon>
        <taxon>Bacilli</taxon>
        <taxon>Bacillales</taxon>
        <taxon>Staphylococcaceae</taxon>
        <taxon>Staphylococcus</taxon>
    </lineage>
</organism>
<evidence type="ECO:0000256" key="6">
    <source>
        <dbReference type="ARBA" id="ARBA00022989"/>
    </source>
</evidence>
<feature type="transmembrane region" description="Helical" evidence="8">
    <location>
        <begin position="62"/>
        <end position="82"/>
    </location>
</feature>
<feature type="domain" description="PTS EIIC type-3" evidence="9">
    <location>
        <begin position="1"/>
        <end position="143"/>
    </location>
</feature>
<accession>A0A3A0UGY2</accession>
<evidence type="ECO:0000256" key="1">
    <source>
        <dbReference type="ARBA" id="ARBA00004651"/>
    </source>
</evidence>
<feature type="non-terminal residue" evidence="10">
    <location>
        <position position="1"/>
    </location>
</feature>
<protein>
    <submittedName>
        <fullName evidence="10">PTS sugar transporter subunit IIC</fullName>
    </submittedName>
</protein>
<evidence type="ECO:0000256" key="7">
    <source>
        <dbReference type="ARBA" id="ARBA00023136"/>
    </source>
</evidence>
<dbReference type="InterPro" id="IPR003352">
    <property type="entry name" value="PTS_EIIC"/>
</dbReference>
<sequence>PNVMTGGKTPEEAIPQMYMGSQGLFVALIIGIFSGLIFQWFINRNIRIKMPDQVPPAVAKSFSALIPGAVIILLWLIIYIALDNLPFGNIHDLIVNTLGVPLSLMGSTLIGTIILVGLNSAFWFVGIHGANVVNAVMQPIWLK</sequence>
<dbReference type="GO" id="GO:0005886">
    <property type="term" value="C:plasma membrane"/>
    <property type="evidence" value="ECO:0007669"/>
    <property type="project" value="UniProtKB-SubCell"/>
</dbReference>
<evidence type="ECO:0000256" key="5">
    <source>
        <dbReference type="ARBA" id="ARBA00022692"/>
    </source>
</evidence>
<name>A0A3A0UGY2_STAGA</name>
<dbReference type="PANTHER" id="PTHR33989">
    <property type="match status" value="1"/>
</dbReference>
<keyword evidence="4 10" id="KW-0762">Sugar transport</keyword>
<gene>
    <name evidence="10" type="ORF">BUZ14_18775</name>
</gene>
<evidence type="ECO:0000313" key="11">
    <source>
        <dbReference type="Proteomes" id="UP000265541"/>
    </source>
</evidence>
<evidence type="ECO:0000256" key="3">
    <source>
        <dbReference type="ARBA" id="ARBA00022475"/>
    </source>
</evidence>
<keyword evidence="2" id="KW-0813">Transport</keyword>
<dbReference type="PANTHER" id="PTHR33989:SF4">
    <property type="entry name" value="PTS SYSTEM N,N'-DIACETYLCHITOBIOSE-SPECIFIC EIIC COMPONENT"/>
    <property type="match status" value="1"/>
</dbReference>
<dbReference type="EMBL" id="QYJN01000880">
    <property type="protein sequence ID" value="RIP07839.1"/>
    <property type="molecule type" value="Genomic_DNA"/>
</dbReference>
<keyword evidence="5 8" id="KW-0812">Transmembrane</keyword>
<evidence type="ECO:0000313" key="10">
    <source>
        <dbReference type="EMBL" id="RIP07839.1"/>
    </source>
</evidence>
<dbReference type="InterPro" id="IPR004501">
    <property type="entry name" value="PTS_EIIC_3"/>
</dbReference>
<evidence type="ECO:0000259" key="9">
    <source>
        <dbReference type="PROSITE" id="PS51105"/>
    </source>
</evidence>
<dbReference type="GO" id="GO:0008982">
    <property type="term" value="F:protein-N(PI)-phosphohistidine-sugar phosphotransferase activity"/>
    <property type="evidence" value="ECO:0007669"/>
    <property type="project" value="InterPro"/>
</dbReference>
<reference evidence="10 11" key="1">
    <citation type="journal article" date="2016" name="Front. Microbiol.">
        <title>Comprehensive Phylogenetic Analysis of Bovine Non-aureus Staphylococci Species Based on Whole-Genome Sequencing.</title>
        <authorList>
            <person name="Naushad S."/>
            <person name="Barkema H.W."/>
            <person name="Luby C."/>
            <person name="Condas L.A."/>
            <person name="Nobrega D.B."/>
            <person name="Carson D.A."/>
            <person name="De Buck J."/>
        </authorList>
    </citation>
    <scope>NUCLEOTIDE SEQUENCE [LARGE SCALE GENOMIC DNA]</scope>
    <source>
        <strain evidence="10 11">SNUC 4781</strain>
    </source>
</reference>
<dbReference type="GO" id="GO:1901264">
    <property type="term" value="P:carbohydrate derivative transport"/>
    <property type="evidence" value="ECO:0007669"/>
    <property type="project" value="TreeGrafter"/>
</dbReference>
<evidence type="ECO:0000256" key="4">
    <source>
        <dbReference type="ARBA" id="ARBA00022597"/>
    </source>
</evidence>
<keyword evidence="6 8" id="KW-1133">Transmembrane helix</keyword>
<evidence type="ECO:0000256" key="8">
    <source>
        <dbReference type="SAM" id="Phobius"/>
    </source>
</evidence>
<dbReference type="InterPro" id="IPR051088">
    <property type="entry name" value="PTS_Sugar-EIIC/EIIB"/>
</dbReference>
<keyword evidence="3" id="KW-1003">Cell membrane</keyword>
<comment type="subcellular location">
    <subcellularLocation>
        <location evidence="1">Cell membrane</location>
        <topology evidence="1">Multi-pass membrane protein</topology>
    </subcellularLocation>
</comment>
<dbReference type="Proteomes" id="UP000265541">
    <property type="component" value="Unassembled WGS sequence"/>
</dbReference>
<evidence type="ECO:0000256" key="2">
    <source>
        <dbReference type="ARBA" id="ARBA00022448"/>
    </source>
</evidence>